<evidence type="ECO:0000313" key="2">
    <source>
        <dbReference type="EMBL" id="RHZ85087.1"/>
    </source>
</evidence>
<proteinExistence type="predicted"/>
<evidence type="ECO:0000256" key="1">
    <source>
        <dbReference type="SAM" id="MobiDB-lite"/>
    </source>
</evidence>
<name>A0A397JC04_9GLOM</name>
<accession>A0A397JC04</accession>
<dbReference type="EMBL" id="PQFF01000068">
    <property type="protein sequence ID" value="RHZ85087.1"/>
    <property type="molecule type" value="Genomic_DNA"/>
</dbReference>
<evidence type="ECO:0000313" key="3">
    <source>
        <dbReference type="Proteomes" id="UP000266861"/>
    </source>
</evidence>
<keyword evidence="3" id="KW-1185">Reference proteome</keyword>
<comment type="caution">
    <text evidence="2">The sequence shown here is derived from an EMBL/GenBank/DDBJ whole genome shotgun (WGS) entry which is preliminary data.</text>
</comment>
<dbReference type="Proteomes" id="UP000266861">
    <property type="component" value="Unassembled WGS sequence"/>
</dbReference>
<feature type="region of interest" description="Disordered" evidence="1">
    <location>
        <begin position="57"/>
        <end position="81"/>
    </location>
</feature>
<organism evidence="2 3">
    <name type="scientific">Diversispora epigaea</name>
    <dbReference type="NCBI Taxonomy" id="1348612"/>
    <lineage>
        <taxon>Eukaryota</taxon>
        <taxon>Fungi</taxon>
        <taxon>Fungi incertae sedis</taxon>
        <taxon>Mucoromycota</taxon>
        <taxon>Glomeromycotina</taxon>
        <taxon>Glomeromycetes</taxon>
        <taxon>Diversisporales</taxon>
        <taxon>Diversisporaceae</taxon>
        <taxon>Diversispora</taxon>
    </lineage>
</organism>
<dbReference type="AlphaFoldDB" id="A0A397JC04"/>
<sequence length="81" mass="9651">MVKNKKRRVDIDLNDSEEDDNIFHLSQEVKQAFSQRSMNEPMDKPIIIMSMKAKRIRYSNEDDEDDSRGKRRTKSLDFTDI</sequence>
<protein>
    <submittedName>
        <fullName evidence="2">Uncharacterized protein</fullName>
    </submittedName>
</protein>
<reference evidence="2 3" key="1">
    <citation type="submission" date="2018-08" db="EMBL/GenBank/DDBJ databases">
        <title>Genome and evolution of the arbuscular mycorrhizal fungus Diversispora epigaea (formerly Glomus versiforme) and its bacterial endosymbionts.</title>
        <authorList>
            <person name="Sun X."/>
            <person name="Fei Z."/>
            <person name="Harrison M."/>
        </authorList>
    </citation>
    <scope>NUCLEOTIDE SEQUENCE [LARGE SCALE GENOMIC DNA]</scope>
    <source>
        <strain evidence="2 3">IT104</strain>
    </source>
</reference>
<gene>
    <name evidence="2" type="ORF">Glove_71g79</name>
</gene>